<evidence type="ECO:0000313" key="1">
    <source>
        <dbReference type="EnsemblPlants" id="Zm00001eb032410_P001"/>
    </source>
</evidence>
<reference evidence="1" key="2">
    <citation type="submission" date="2019-07" db="EMBL/GenBank/DDBJ databases">
        <authorList>
            <person name="Seetharam A."/>
            <person name="Woodhouse M."/>
            <person name="Cannon E."/>
        </authorList>
    </citation>
    <scope>NUCLEOTIDE SEQUENCE [LARGE SCALE GENOMIC DNA]</scope>
    <source>
        <strain evidence="1">cv. B73</strain>
    </source>
</reference>
<accession>A0A804LS63</accession>
<protein>
    <submittedName>
        <fullName evidence="1">Uncharacterized protein</fullName>
    </submittedName>
</protein>
<dbReference type="Proteomes" id="UP000007305">
    <property type="component" value="Chromosome 1"/>
</dbReference>
<organism evidence="1 2">
    <name type="scientific">Zea mays</name>
    <name type="common">Maize</name>
    <dbReference type="NCBI Taxonomy" id="4577"/>
    <lineage>
        <taxon>Eukaryota</taxon>
        <taxon>Viridiplantae</taxon>
        <taxon>Streptophyta</taxon>
        <taxon>Embryophyta</taxon>
        <taxon>Tracheophyta</taxon>
        <taxon>Spermatophyta</taxon>
        <taxon>Magnoliopsida</taxon>
        <taxon>Liliopsida</taxon>
        <taxon>Poales</taxon>
        <taxon>Poaceae</taxon>
        <taxon>PACMAD clade</taxon>
        <taxon>Panicoideae</taxon>
        <taxon>Andropogonodae</taxon>
        <taxon>Andropogoneae</taxon>
        <taxon>Tripsacinae</taxon>
        <taxon>Zea</taxon>
    </lineage>
</organism>
<dbReference type="InParanoid" id="A0A804LS63"/>
<dbReference type="EnsemblPlants" id="Zm00001eb032410_T001">
    <property type="protein sequence ID" value="Zm00001eb032410_P001"/>
    <property type="gene ID" value="Zm00001eb032410"/>
</dbReference>
<reference evidence="2" key="1">
    <citation type="submission" date="2015-12" db="EMBL/GenBank/DDBJ databases">
        <title>Update maize B73 reference genome by single molecule sequencing technologies.</title>
        <authorList>
            <consortium name="Maize Genome Sequencing Project"/>
            <person name="Ware D."/>
        </authorList>
    </citation>
    <scope>NUCLEOTIDE SEQUENCE [LARGE SCALE GENOMIC DNA]</scope>
    <source>
        <strain evidence="2">cv. B73</strain>
    </source>
</reference>
<reference evidence="1" key="3">
    <citation type="submission" date="2021-05" db="UniProtKB">
        <authorList>
            <consortium name="EnsemblPlants"/>
        </authorList>
    </citation>
    <scope>IDENTIFICATION</scope>
    <source>
        <strain evidence="1">cv. B73</strain>
    </source>
</reference>
<dbReference type="AlphaFoldDB" id="A0A804LS63"/>
<dbReference type="Gramene" id="Zm00001eb032410_T001">
    <property type="protein sequence ID" value="Zm00001eb032410_P001"/>
    <property type="gene ID" value="Zm00001eb032410"/>
</dbReference>
<proteinExistence type="predicted"/>
<keyword evidence="2" id="KW-1185">Reference proteome</keyword>
<sequence length="127" mass="14733">MTRMREASRRRWETSAEICHRRPVAATSFGVREGAQSIARVRGSPRSLHMWRLTGSRGIAHHRMKEGVGPAFQLADFHHCLDMITDVIHAHVRHPNARRPWSTYPIYTMIRDNMQNNISFPFIETIS</sequence>
<name>A0A804LS63_MAIZE</name>
<evidence type="ECO:0000313" key="2">
    <source>
        <dbReference type="Proteomes" id="UP000007305"/>
    </source>
</evidence>